<name>A0A8X6V0H4_TRICX</name>
<reference evidence="1" key="1">
    <citation type="submission" date="2020-08" db="EMBL/GenBank/DDBJ databases">
        <title>Multicomponent nature underlies the extraordinary mechanical properties of spider dragline silk.</title>
        <authorList>
            <person name="Kono N."/>
            <person name="Nakamura H."/>
            <person name="Mori M."/>
            <person name="Yoshida Y."/>
            <person name="Ohtoshi R."/>
            <person name="Malay A.D."/>
            <person name="Moran D.A.P."/>
            <person name="Tomita M."/>
            <person name="Numata K."/>
            <person name="Arakawa K."/>
        </authorList>
    </citation>
    <scope>NUCLEOTIDE SEQUENCE</scope>
</reference>
<gene>
    <name evidence="1" type="ORF">TNCV_2660451</name>
</gene>
<comment type="caution">
    <text evidence="1">The sequence shown here is derived from an EMBL/GenBank/DDBJ whole genome shotgun (WGS) entry which is preliminary data.</text>
</comment>
<sequence length="134" mass="15044">MLRQSVGVLLLKVKIAAWKSMMMTTFAGASPAASNCVVALQTAKASPSYLVARFFPTQGKPCHHQTWKHQTRQTHATPAPFVSARKRMEGSERYRAVGRIEAGQTITDVALFFDIHHSVISRLWNNSKPHRQWS</sequence>
<evidence type="ECO:0000313" key="1">
    <source>
        <dbReference type="EMBL" id="GFX88634.1"/>
    </source>
</evidence>
<accession>A0A8X6V0H4</accession>
<dbReference type="Proteomes" id="UP000887159">
    <property type="component" value="Unassembled WGS sequence"/>
</dbReference>
<protein>
    <submittedName>
        <fullName evidence="1">Uncharacterized protein</fullName>
    </submittedName>
</protein>
<evidence type="ECO:0000313" key="2">
    <source>
        <dbReference type="Proteomes" id="UP000887159"/>
    </source>
</evidence>
<organism evidence="1 2">
    <name type="scientific">Trichonephila clavipes</name>
    <name type="common">Golden silk orbweaver</name>
    <name type="synonym">Nephila clavipes</name>
    <dbReference type="NCBI Taxonomy" id="2585209"/>
    <lineage>
        <taxon>Eukaryota</taxon>
        <taxon>Metazoa</taxon>
        <taxon>Ecdysozoa</taxon>
        <taxon>Arthropoda</taxon>
        <taxon>Chelicerata</taxon>
        <taxon>Arachnida</taxon>
        <taxon>Araneae</taxon>
        <taxon>Araneomorphae</taxon>
        <taxon>Entelegynae</taxon>
        <taxon>Araneoidea</taxon>
        <taxon>Nephilidae</taxon>
        <taxon>Trichonephila</taxon>
    </lineage>
</organism>
<dbReference type="AlphaFoldDB" id="A0A8X6V0H4"/>
<keyword evidence="2" id="KW-1185">Reference proteome</keyword>
<dbReference type="EMBL" id="BMAU01021053">
    <property type="protein sequence ID" value="GFX88634.1"/>
    <property type="molecule type" value="Genomic_DNA"/>
</dbReference>
<proteinExistence type="predicted"/>